<dbReference type="FunFam" id="2.40.50.140:FF:000042">
    <property type="entry name" value="Methionine--tRNA ligase"/>
    <property type="match status" value="1"/>
</dbReference>
<dbReference type="NCBIfam" id="TIGR00398">
    <property type="entry name" value="metG"/>
    <property type="match status" value="1"/>
</dbReference>
<dbReference type="GO" id="GO:0046872">
    <property type="term" value="F:metal ion binding"/>
    <property type="evidence" value="ECO:0007669"/>
    <property type="project" value="UniProtKB-KW"/>
</dbReference>
<feature type="domain" description="TRNA-binding" evidence="17">
    <location>
        <begin position="610"/>
        <end position="711"/>
    </location>
</feature>
<dbReference type="Pfam" id="PF19303">
    <property type="entry name" value="Anticodon_3"/>
    <property type="match status" value="1"/>
</dbReference>
<dbReference type="InterPro" id="IPR001412">
    <property type="entry name" value="aa-tRNA-synth_I_CS"/>
</dbReference>
<dbReference type="PANTHER" id="PTHR45765">
    <property type="entry name" value="METHIONINE--TRNA LIGASE"/>
    <property type="match status" value="1"/>
</dbReference>
<evidence type="ECO:0000256" key="11">
    <source>
        <dbReference type="ARBA" id="ARBA00022840"/>
    </source>
</evidence>
<keyword evidence="12 16" id="KW-0694">RNA-binding</keyword>
<feature type="binding site" evidence="16">
    <location>
        <position position="160"/>
    </location>
    <ligand>
        <name>Zn(2+)</name>
        <dbReference type="ChEBI" id="CHEBI:29105"/>
    </ligand>
</feature>
<feature type="binding site" evidence="16">
    <location>
        <position position="147"/>
    </location>
    <ligand>
        <name>Zn(2+)</name>
        <dbReference type="ChEBI" id="CHEBI:29105"/>
    </ligand>
</feature>
<feature type="binding site" evidence="16">
    <location>
        <position position="150"/>
    </location>
    <ligand>
        <name>Zn(2+)</name>
        <dbReference type="ChEBI" id="CHEBI:29105"/>
    </ligand>
</feature>
<evidence type="ECO:0000256" key="7">
    <source>
        <dbReference type="ARBA" id="ARBA00022598"/>
    </source>
</evidence>
<gene>
    <name evidence="16" type="primary">metG</name>
    <name evidence="18" type="ORF">HNP37_001029</name>
</gene>
<evidence type="ECO:0000256" key="15">
    <source>
        <dbReference type="ARBA" id="ARBA00047364"/>
    </source>
</evidence>
<evidence type="ECO:0000256" key="9">
    <source>
        <dbReference type="ARBA" id="ARBA00022741"/>
    </source>
</evidence>
<evidence type="ECO:0000256" key="6">
    <source>
        <dbReference type="ARBA" id="ARBA00022555"/>
    </source>
</evidence>
<dbReference type="SUPFAM" id="SSF57770">
    <property type="entry name" value="Methionyl-tRNA synthetase (MetRS), Zn-domain"/>
    <property type="match status" value="1"/>
</dbReference>
<dbReference type="CDD" id="cd00814">
    <property type="entry name" value="MetRS_core"/>
    <property type="match status" value="1"/>
</dbReference>
<evidence type="ECO:0000256" key="12">
    <source>
        <dbReference type="ARBA" id="ARBA00022884"/>
    </source>
</evidence>
<keyword evidence="13 16" id="KW-0648">Protein biosynthesis</keyword>
<dbReference type="GO" id="GO:0004825">
    <property type="term" value="F:methionine-tRNA ligase activity"/>
    <property type="evidence" value="ECO:0007669"/>
    <property type="project" value="UniProtKB-UniRule"/>
</dbReference>
<sequence>MIQDPKRYTITAALPYTNGPIHIGHLAGVYVPADIYSRYLRLQGKDVAFICGSDEHGVAISMKAKKEGITPQEVIDKYDGIIRKSFADFGISFNNYSRTSAKIHHDTASEFFRTLYDKGDFIEEVTEQLYDAKANQFLADRFVVGTCPKCGNDGAYGDQCENCGSTLNATDLINPKSTITGETPVLKSTKHWFLPLDRYDAFLREWILEGHKNDWKTNVYGQVKSWIDAGLEPRAVTRDLDWGIDVPVEGAEGKKLYVWFDAPIGYISSTKEWAAREGKDWEPYWKDQDTKLVHFIGKDNIVFHCIIFPAMLKAEGSYILPDNVPANEFLNLEGNKLSTSKNWAVWLHEYLEEFPDKQDVLRYALTSNAPETKDNDFTWKDFQARNNNELVAVFGNFVNRVVVLTNKYYEGIIPTPNEFTEVDEQTLAELKAYPAVISSSVERYRFREALGELMNVARLGNKYLADEEPWKVMKDNPERVKTQMYVALQIAAALSVLAEPFLPFTAAKLSKILNLADLKEHFAGFSKFLKEKDRDAKDIFLDKTLGWNDISETSDLLPAGHKIGEAELLFAKIEDEEIQKQIDKLEATKTANLAENKQAEPQKDLIQFEDFAKMDIRIGTILEAEKMPKANKLLVLKVDTGIDVRTIVSGIAESFSPEEIVGKRVSVLANLAPRALRGVESQGMILMTTNAEGKLVFVNPDADAPNGSTVN</sequence>
<dbReference type="SUPFAM" id="SSF47323">
    <property type="entry name" value="Anticodon-binding domain of a subclass of class I aminoacyl-tRNA synthetases"/>
    <property type="match status" value="1"/>
</dbReference>
<keyword evidence="19" id="KW-1185">Reference proteome</keyword>
<evidence type="ECO:0000259" key="17">
    <source>
        <dbReference type="PROSITE" id="PS50886"/>
    </source>
</evidence>
<dbReference type="InterPro" id="IPR004495">
    <property type="entry name" value="Met-tRNA-synth_bsu_C"/>
</dbReference>
<dbReference type="NCBIfam" id="TIGR00399">
    <property type="entry name" value="metG_C_term"/>
    <property type="match status" value="1"/>
</dbReference>
<keyword evidence="10 16" id="KW-0862">Zinc</keyword>
<evidence type="ECO:0000313" key="18">
    <source>
        <dbReference type="EMBL" id="MBB4800990.1"/>
    </source>
</evidence>
<dbReference type="PROSITE" id="PS50886">
    <property type="entry name" value="TRBD"/>
    <property type="match status" value="1"/>
</dbReference>
<feature type="binding site" evidence="16">
    <location>
        <position position="163"/>
    </location>
    <ligand>
        <name>Zn(2+)</name>
        <dbReference type="ChEBI" id="CHEBI:29105"/>
    </ligand>
</feature>
<dbReference type="InterPro" id="IPR002547">
    <property type="entry name" value="tRNA-bd_dom"/>
</dbReference>
<comment type="subcellular location">
    <subcellularLocation>
        <location evidence="2 16">Cytoplasm</location>
    </subcellularLocation>
</comment>
<dbReference type="InterPro" id="IPR029038">
    <property type="entry name" value="MetRS_Zn"/>
</dbReference>
<dbReference type="InterPro" id="IPR023458">
    <property type="entry name" value="Met-tRNA_ligase_1"/>
</dbReference>
<keyword evidence="8 16" id="KW-0479">Metal-binding</keyword>
<dbReference type="InterPro" id="IPR014758">
    <property type="entry name" value="Met-tRNA_synth"/>
</dbReference>
<dbReference type="Pfam" id="PF01588">
    <property type="entry name" value="tRNA_bind"/>
    <property type="match status" value="1"/>
</dbReference>
<dbReference type="NCBIfam" id="NF001100">
    <property type="entry name" value="PRK00133.1"/>
    <property type="match status" value="1"/>
</dbReference>
<dbReference type="CDD" id="cd07957">
    <property type="entry name" value="Anticodon_Ia_Met"/>
    <property type="match status" value="1"/>
</dbReference>
<feature type="binding site" evidence="16">
    <location>
        <position position="339"/>
    </location>
    <ligand>
        <name>ATP</name>
        <dbReference type="ChEBI" id="CHEBI:30616"/>
    </ligand>
</feature>
<keyword evidence="11 16" id="KW-0067">ATP-binding</keyword>
<reference evidence="18 19" key="1">
    <citation type="submission" date="2020-08" db="EMBL/GenBank/DDBJ databases">
        <title>Functional genomics of gut bacteria from endangered species of beetles.</title>
        <authorList>
            <person name="Carlos-Shanley C."/>
        </authorList>
    </citation>
    <scope>NUCLEOTIDE SEQUENCE [LARGE SCALE GENOMIC DNA]</scope>
    <source>
        <strain evidence="18 19">S00142</strain>
    </source>
</reference>
<keyword evidence="14 16" id="KW-0030">Aminoacyl-tRNA synthetase</keyword>
<evidence type="ECO:0000256" key="4">
    <source>
        <dbReference type="ARBA" id="ARBA00011738"/>
    </source>
</evidence>
<feature type="short sequence motif" description="'HIGH' region" evidence="16">
    <location>
        <begin position="15"/>
        <end position="25"/>
    </location>
</feature>
<dbReference type="Gene3D" id="3.40.50.620">
    <property type="entry name" value="HUPs"/>
    <property type="match status" value="1"/>
</dbReference>
<evidence type="ECO:0000256" key="1">
    <source>
        <dbReference type="ARBA" id="ARBA00003314"/>
    </source>
</evidence>
<name>A0A7W7N5P8_9FLAO</name>
<dbReference type="Gene3D" id="2.20.28.20">
    <property type="entry name" value="Methionyl-tRNA synthetase, Zn-domain"/>
    <property type="match status" value="1"/>
</dbReference>
<dbReference type="GO" id="GO:0005524">
    <property type="term" value="F:ATP binding"/>
    <property type="evidence" value="ECO:0007669"/>
    <property type="project" value="UniProtKB-UniRule"/>
</dbReference>
<dbReference type="SUPFAM" id="SSF50249">
    <property type="entry name" value="Nucleic acid-binding proteins"/>
    <property type="match status" value="1"/>
</dbReference>
<comment type="similarity">
    <text evidence="3 16">Belongs to the class-I aminoacyl-tRNA synthetase family. MetG type 1 subfamily.</text>
</comment>
<dbReference type="InterPro" id="IPR033911">
    <property type="entry name" value="MetRS_core"/>
</dbReference>
<dbReference type="Pfam" id="PF09334">
    <property type="entry name" value="tRNA-synt_1g"/>
    <property type="match status" value="1"/>
</dbReference>
<dbReference type="InterPro" id="IPR015413">
    <property type="entry name" value="Methionyl/Leucyl_tRNA_Synth"/>
</dbReference>
<evidence type="ECO:0000256" key="13">
    <source>
        <dbReference type="ARBA" id="ARBA00022917"/>
    </source>
</evidence>
<evidence type="ECO:0000256" key="8">
    <source>
        <dbReference type="ARBA" id="ARBA00022723"/>
    </source>
</evidence>
<dbReference type="PANTHER" id="PTHR45765:SF1">
    <property type="entry name" value="METHIONINE--TRNA LIGASE, CYTOPLASMIC"/>
    <property type="match status" value="1"/>
</dbReference>
<evidence type="ECO:0000256" key="14">
    <source>
        <dbReference type="ARBA" id="ARBA00023146"/>
    </source>
</evidence>
<keyword evidence="5 16" id="KW-0963">Cytoplasm</keyword>
<dbReference type="Gene3D" id="1.10.730.10">
    <property type="entry name" value="Isoleucyl-tRNA Synthetase, Domain 1"/>
    <property type="match status" value="1"/>
</dbReference>
<dbReference type="FunFam" id="2.20.28.20:FF:000001">
    <property type="entry name" value="Methionine--tRNA ligase"/>
    <property type="match status" value="1"/>
</dbReference>
<proteinExistence type="inferred from homology"/>
<dbReference type="GO" id="GO:0000049">
    <property type="term" value="F:tRNA binding"/>
    <property type="evidence" value="ECO:0007669"/>
    <property type="project" value="UniProtKB-UniRule"/>
</dbReference>
<dbReference type="InterPro" id="IPR012340">
    <property type="entry name" value="NA-bd_OB-fold"/>
</dbReference>
<comment type="function">
    <text evidence="1 16">Is required not only for elongation of protein synthesis but also for the initiation of all mRNA translation through initiator tRNA(fMet) aminoacylation.</text>
</comment>
<keyword evidence="7 16" id="KW-0436">Ligase</keyword>
<dbReference type="InterPro" id="IPR041872">
    <property type="entry name" value="Anticodon_Met"/>
</dbReference>
<evidence type="ECO:0000256" key="3">
    <source>
        <dbReference type="ARBA" id="ARBA00008258"/>
    </source>
</evidence>
<comment type="subunit">
    <text evidence="4 16">Homodimer.</text>
</comment>
<evidence type="ECO:0000256" key="5">
    <source>
        <dbReference type="ARBA" id="ARBA00022490"/>
    </source>
</evidence>
<dbReference type="AlphaFoldDB" id="A0A7W7N5P8"/>
<dbReference type="InterPro" id="IPR014729">
    <property type="entry name" value="Rossmann-like_a/b/a_fold"/>
</dbReference>
<protein>
    <recommendedName>
        <fullName evidence="16">Methionine--tRNA ligase</fullName>
        <ecNumber evidence="16">6.1.1.10</ecNumber>
    </recommendedName>
    <alternativeName>
        <fullName evidence="16">Methionyl-tRNA synthetase</fullName>
        <shortName evidence="16">MetRS</shortName>
    </alternativeName>
</protein>
<evidence type="ECO:0000256" key="10">
    <source>
        <dbReference type="ARBA" id="ARBA00022833"/>
    </source>
</evidence>
<comment type="cofactor">
    <cofactor evidence="16">
        <name>Zn(2+)</name>
        <dbReference type="ChEBI" id="CHEBI:29105"/>
    </cofactor>
    <text evidence="16">Binds 1 zinc ion per subunit.</text>
</comment>
<comment type="caution">
    <text evidence="18">The sequence shown here is derived from an EMBL/GenBank/DDBJ whole genome shotgun (WGS) entry which is preliminary data.</text>
</comment>
<evidence type="ECO:0000313" key="19">
    <source>
        <dbReference type="Proteomes" id="UP000561681"/>
    </source>
</evidence>
<organism evidence="18 19">
    <name type="scientific">Flavobacterium nitrogenifigens</name>
    <dbReference type="NCBI Taxonomy" id="1617283"/>
    <lineage>
        <taxon>Bacteria</taxon>
        <taxon>Pseudomonadati</taxon>
        <taxon>Bacteroidota</taxon>
        <taxon>Flavobacteriia</taxon>
        <taxon>Flavobacteriales</taxon>
        <taxon>Flavobacteriaceae</taxon>
        <taxon>Flavobacterium</taxon>
    </lineage>
</organism>
<evidence type="ECO:0000256" key="2">
    <source>
        <dbReference type="ARBA" id="ARBA00004496"/>
    </source>
</evidence>
<dbReference type="SUPFAM" id="SSF52374">
    <property type="entry name" value="Nucleotidylyl transferase"/>
    <property type="match status" value="1"/>
</dbReference>
<comment type="catalytic activity">
    <reaction evidence="15 16">
        <text>tRNA(Met) + L-methionine + ATP = L-methionyl-tRNA(Met) + AMP + diphosphate</text>
        <dbReference type="Rhea" id="RHEA:13481"/>
        <dbReference type="Rhea" id="RHEA-COMP:9667"/>
        <dbReference type="Rhea" id="RHEA-COMP:9698"/>
        <dbReference type="ChEBI" id="CHEBI:30616"/>
        <dbReference type="ChEBI" id="CHEBI:33019"/>
        <dbReference type="ChEBI" id="CHEBI:57844"/>
        <dbReference type="ChEBI" id="CHEBI:78442"/>
        <dbReference type="ChEBI" id="CHEBI:78530"/>
        <dbReference type="ChEBI" id="CHEBI:456215"/>
        <dbReference type="EC" id="6.1.1.10"/>
    </reaction>
</comment>
<dbReference type="GO" id="GO:0006431">
    <property type="term" value="P:methionyl-tRNA aminoacylation"/>
    <property type="evidence" value="ECO:0007669"/>
    <property type="project" value="UniProtKB-UniRule"/>
</dbReference>
<dbReference type="InterPro" id="IPR009080">
    <property type="entry name" value="tRNAsynth_Ia_anticodon-bd"/>
</dbReference>
<keyword evidence="9 16" id="KW-0547">Nucleotide-binding</keyword>
<dbReference type="PROSITE" id="PS00178">
    <property type="entry name" value="AA_TRNA_LIGASE_I"/>
    <property type="match status" value="1"/>
</dbReference>
<dbReference type="PRINTS" id="PR01041">
    <property type="entry name" value="TRNASYNTHMET"/>
</dbReference>
<dbReference type="HAMAP" id="MF_00098">
    <property type="entry name" value="Met_tRNA_synth_type1"/>
    <property type="match status" value="1"/>
</dbReference>
<feature type="short sequence motif" description="'KMSKS' region" evidence="16">
    <location>
        <begin position="336"/>
        <end position="340"/>
    </location>
</feature>
<keyword evidence="6 16" id="KW-0820">tRNA-binding</keyword>
<dbReference type="GO" id="GO:0005829">
    <property type="term" value="C:cytosol"/>
    <property type="evidence" value="ECO:0007669"/>
    <property type="project" value="TreeGrafter"/>
</dbReference>
<evidence type="ECO:0000256" key="16">
    <source>
        <dbReference type="HAMAP-Rule" id="MF_00098"/>
    </source>
</evidence>
<dbReference type="EC" id="6.1.1.10" evidence="16"/>
<dbReference type="CDD" id="cd02800">
    <property type="entry name" value="tRNA_bind_EcMetRS_like"/>
    <property type="match status" value="1"/>
</dbReference>
<dbReference type="RefSeq" id="WP_184159059.1">
    <property type="nucleotide sequence ID" value="NZ_JACHLD010000001.1"/>
</dbReference>
<dbReference type="Proteomes" id="UP000561681">
    <property type="component" value="Unassembled WGS sequence"/>
</dbReference>
<dbReference type="Gene3D" id="2.40.50.140">
    <property type="entry name" value="Nucleic acid-binding proteins"/>
    <property type="match status" value="1"/>
</dbReference>
<dbReference type="EMBL" id="JACHLD010000001">
    <property type="protein sequence ID" value="MBB4800990.1"/>
    <property type="molecule type" value="Genomic_DNA"/>
</dbReference>
<accession>A0A7W7N5P8</accession>